<accession>A0A967F1B2</accession>
<evidence type="ECO:0000256" key="1">
    <source>
        <dbReference type="SAM" id="Phobius"/>
    </source>
</evidence>
<feature type="transmembrane region" description="Helical" evidence="1">
    <location>
        <begin position="30"/>
        <end position="51"/>
    </location>
</feature>
<keyword evidence="4" id="KW-1185">Reference proteome</keyword>
<dbReference type="AlphaFoldDB" id="A0A967F1B2"/>
<dbReference type="Pfam" id="PF09851">
    <property type="entry name" value="SHOCT"/>
    <property type="match status" value="1"/>
</dbReference>
<keyword evidence="1" id="KW-0472">Membrane</keyword>
<keyword evidence="1" id="KW-0812">Transmembrane</keyword>
<dbReference type="EMBL" id="JAAQPH010000019">
    <property type="protein sequence ID" value="NIA71213.1"/>
    <property type="molecule type" value="Genomic_DNA"/>
</dbReference>
<name>A0A967F1B2_9PROT</name>
<reference evidence="3" key="1">
    <citation type="submission" date="2020-03" db="EMBL/GenBank/DDBJ databases">
        <title>Genome of Pelagibius litoralis DSM 21314T.</title>
        <authorList>
            <person name="Wang G."/>
        </authorList>
    </citation>
    <scope>NUCLEOTIDE SEQUENCE</scope>
    <source>
        <strain evidence="3">DSM 21314</strain>
    </source>
</reference>
<comment type="caution">
    <text evidence="3">The sequence shown here is derived from an EMBL/GenBank/DDBJ whole genome shotgun (WGS) entry which is preliminary data.</text>
</comment>
<evidence type="ECO:0000313" key="4">
    <source>
        <dbReference type="Proteomes" id="UP000761264"/>
    </source>
</evidence>
<keyword evidence="1" id="KW-1133">Transmembrane helix</keyword>
<dbReference type="Proteomes" id="UP000761264">
    <property type="component" value="Unassembled WGS sequence"/>
</dbReference>
<organism evidence="3 4">
    <name type="scientific">Pelagibius litoralis</name>
    <dbReference type="NCBI Taxonomy" id="374515"/>
    <lineage>
        <taxon>Bacteria</taxon>
        <taxon>Pseudomonadati</taxon>
        <taxon>Pseudomonadota</taxon>
        <taxon>Alphaproteobacteria</taxon>
        <taxon>Rhodospirillales</taxon>
        <taxon>Rhodovibrionaceae</taxon>
        <taxon>Pelagibius</taxon>
    </lineage>
</organism>
<sequence length="97" mass="10493">MPVLSVAAQAQEYGPYNHPHAWGGGWGGMIFGPLMMIAFLAVVVVLVVLAIRWVSGAGHVAAAGAGRMSALDVLKDRFARGEIDKQEYEERRRVLSD</sequence>
<evidence type="ECO:0000259" key="2">
    <source>
        <dbReference type="Pfam" id="PF09851"/>
    </source>
</evidence>
<evidence type="ECO:0000313" key="3">
    <source>
        <dbReference type="EMBL" id="NIA71213.1"/>
    </source>
</evidence>
<proteinExistence type="predicted"/>
<feature type="domain" description="SHOCT" evidence="2">
    <location>
        <begin position="70"/>
        <end position="95"/>
    </location>
</feature>
<dbReference type="InterPro" id="IPR018649">
    <property type="entry name" value="SHOCT"/>
</dbReference>
<protein>
    <submittedName>
        <fullName evidence="3">SHOCT domain-containing protein</fullName>
    </submittedName>
</protein>
<gene>
    <name evidence="3" type="ORF">HBA54_21670</name>
</gene>